<evidence type="ECO:0000259" key="2">
    <source>
        <dbReference type="Pfam" id="PF03807"/>
    </source>
</evidence>
<comment type="caution">
    <text evidence="3">The sequence shown here is derived from an EMBL/GenBank/DDBJ whole genome shotgun (WGS) entry which is preliminary data.</text>
</comment>
<dbReference type="InterPro" id="IPR028939">
    <property type="entry name" value="P5C_Rdtase_cat_N"/>
</dbReference>
<dbReference type="InterPro" id="IPR036291">
    <property type="entry name" value="NAD(P)-bd_dom_sf"/>
</dbReference>
<feature type="domain" description="Pyrroline-5-carboxylate reductase catalytic N-terminal" evidence="2">
    <location>
        <begin position="41"/>
        <end position="75"/>
    </location>
</feature>
<keyword evidence="1" id="KW-0560">Oxidoreductase</keyword>
<dbReference type="PANTHER" id="PTHR14239">
    <property type="entry name" value="DUDULIN-RELATED"/>
    <property type="match status" value="1"/>
</dbReference>
<dbReference type="RefSeq" id="WP_130447474.1">
    <property type="nucleotide sequence ID" value="NZ_SHKR01000015.1"/>
</dbReference>
<name>A0A4Q7WLP6_9ACTN</name>
<sequence length="190" mass="19365">MTHVSIIGSGNMGQAISSVVARGGNTVELFNSTDKDKPVTGDVVILAVPYPAIDQVLADRADQLSGKVVVDITNPLNFETFDSLVVPADGSAAAELAEKLPDSKVLKAFNTTFAATVASGQVGEVPTTVLIAGDDADAKAQFAGIVSAGGLKAVDAGPLKRARELEAVGFLQLTLAVGEKVAWTGGFGLV</sequence>
<dbReference type="GO" id="GO:0016491">
    <property type="term" value="F:oxidoreductase activity"/>
    <property type="evidence" value="ECO:0007669"/>
    <property type="project" value="UniProtKB-KW"/>
</dbReference>
<dbReference type="SUPFAM" id="SSF51735">
    <property type="entry name" value="NAD(P)-binding Rossmann-fold domains"/>
    <property type="match status" value="1"/>
</dbReference>
<keyword evidence="4" id="KW-1185">Reference proteome</keyword>
<dbReference type="AlphaFoldDB" id="A0A4Q7WLP6"/>
<reference evidence="3 4" key="1">
    <citation type="journal article" date="2015" name="Stand. Genomic Sci.">
        <title>Genomic Encyclopedia of Bacterial and Archaeal Type Strains, Phase III: the genomes of soil and plant-associated and newly described type strains.</title>
        <authorList>
            <person name="Whitman W.B."/>
            <person name="Woyke T."/>
            <person name="Klenk H.P."/>
            <person name="Zhou Y."/>
            <person name="Lilburn T.G."/>
            <person name="Beck B.J."/>
            <person name="De Vos P."/>
            <person name="Vandamme P."/>
            <person name="Eisen J.A."/>
            <person name="Garrity G."/>
            <person name="Hugenholtz P."/>
            <person name="Kyrpides N.C."/>
        </authorList>
    </citation>
    <scope>NUCLEOTIDE SEQUENCE [LARGE SCALE GENOMIC DNA]</scope>
    <source>
        <strain evidence="3 4">VKM Ac-2540</strain>
    </source>
</reference>
<protein>
    <recommendedName>
        <fullName evidence="2">Pyrroline-5-carboxylate reductase catalytic N-terminal domain-containing protein</fullName>
    </recommendedName>
</protein>
<dbReference type="Proteomes" id="UP000292027">
    <property type="component" value="Unassembled WGS sequence"/>
</dbReference>
<evidence type="ECO:0000313" key="3">
    <source>
        <dbReference type="EMBL" id="RZU10971.1"/>
    </source>
</evidence>
<proteinExistence type="predicted"/>
<dbReference type="EMBL" id="SHKR01000015">
    <property type="protein sequence ID" value="RZU10971.1"/>
    <property type="molecule type" value="Genomic_DNA"/>
</dbReference>
<accession>A0A4Q7WLP6</accession>
<gene>
    <name evidence="3" type="ORF">EV645_6128</name>
</gene>
<dbReference type="PANTHER" id="PTHR14239:SF10">
    <property type="entry name" value="REDUCTASE"/>
    <property type="match status" value="1"/>
</dbReference>
<organism evidence="3 4">
    <name type="scientific">Kribbella rubisoli</name>
    <dbReference type="NCBI Taxonomy" id="3075929"/>
    <lineage>
        <taxon>Bacteria</taxon>
        <taxon>Bacillati</taxon>
        <taxon>Actinomycetota</taxon>
        <taxon>Actinomycetes</taxon>
        <taxon>Propionibacteriales</taxon>
        <taxon>Kribbellaceae</taxon>
        <taxon>Kribbella</taxon>
    </lineage>
</organism>
<evidence type="ECO:0000313" key="4">
    <source>
        <dbReference type="Proteomes" id="UP000292027"/>
    </source>
</evidence>
<dbReference type="Pfam" id="PF03807">
    <property type="entry name" value="F420_oxidored"/>
    <property type="match status" value="1"/>
</dbReference>
<dbReference type="Gene3D" id="3.40.50.720">
    <property type="entry name" value="NAD(P)-binding Rossmann-like Domain"/>
    <property type="match status" value="1"/>
</dbReference>
<dbReference type="OrthoDB" id="5738121at2"/>
<evidence type="ECO:0000256" key="1">
    <source>
        <dbReference type="ARBA" id="ARBA00023002"/>
    </source>
</evidence>
<dbReference type="InterPro" id="IPR051267">
    <property type="entry name" value="STEAP_metalloreductase"/>
</dbReference>